<reference evidence="2" key="1">
    <citation type="submission" date="2018-01" db="EMBL/GenBank/DDBJ databases">
        <authorList>
            <person name="Clerissi C."/>
        </authorList>
    </citation>
    <scope>NUCLEOTIDE SEQUENCE</scope>
    <source>
        <strain evidence="2">Cupriavidus sp. LMG 19464</strain>
    </source>
</reference>
<keyword evidence="1" id="KW-1133">Transmembrane helix</keyword>
<sequence>MMAPVDLASAISMRLHANLVRLAWAVLLLVLVQAWASVMHVHATPETRAQSASLAVAADRYEDAGNIDADRAPAEGETECDCLWCSPRLHLFLCIALAASLLGVIRRLRSRMPPVDVAAPPWRTRFLSPPTLRAPPALPRAAG</sequence>
<dbReference type="OrthoDB" id="8971113at2"/>
<dbReference type="RefSeq" id="WP_116359137.1">
    <property type="nucleotide sequence ID" value="NZ_LT976854.1"/>
</dbReference>
<evidence type="ECO:0000256" key="1">
    <source>
        <dbReference type="SAM" id="Phobius"/>
    </source>
</evidence>
<dbReference type="EMBL" id="OFSQ01000038">
    <property type="protein sequence ID" value="SOY67808.1"/>
    <property type="molecule type" value="Genomic_DNA"/>
</dbReference>
<organism evidence="2">
    <name type="scientific">Cupriavidus taiwanensis</name>
    <dbReference type="NCBI Taxonomy" id="164546"/>
    <lineage>
        <taxon>Bacteria</taxon>
        <taxon>Pseudomonadati</taxon>
        <taxon>Pseudomonadota</taxon>
        <taxon>Betaproteobacteria</taxon>
        <taxon>Burkholderiales</taxon>
        <taxon>Burkholderiaceae</taxon>
        <taxon>Cupriavidus</taxon>
    </lineage>
</organism>
<evidence type="ECO:0008006" key="3">
    <source>
        <dbReference type="Google" id="ProtNLM"/>
    </source>
</evidence>
<keyword evidence="1" id="KW-0472">Membrane</keyword>
<protein>
    <recommendedName>
        <fullName evidence="3">DUF2946 domain-containing protein</fullName>
    </recommendedName>
</protein>
<gene>
    <name evidence="2" type="ORF">CBM2587_B90258</name>
</gene>
<dbReference type="Proteomes" id="UP000256780">
    <property type="component" value="Chromosome CBM2587_b"/>
</dbReference>
<dbReference type="AlphaFoldDB" id="A0A375CD65"/>
<evidence type="ECO:0000313" key="2">
    <source>
        <dbReference type="EMBL" id="SOY67808.1"/>
    </source>
</evidence>
<proteinExistence type="predicted"/>
<comment type="caution">
    <text evidence="2">The sequence shown here is derived from an EMBL/GenBank/DDBJ whole genome shotgun (WGS) entry which is preliminary data.</text>
</comment>
<keyword evidence="1" id="KW-0812">Transmembrane</keyword>
<feature type="transmembrane region" description="Helical" evidence="1">
    <location>
        <begin position="89"/>
        <end position="105"/>
    </location>
</feature>
<accession>A0A375CD65</accession>
<name>A0A375CD65_9BURK</name>